<sequence>MKKINEIDLYYWDLIEKLLREQRHDFLNEIQIIFGYIKLNKIDKAVEYINKVSYSAKVCSKLSNLNCIDLYLILNEKLRKCKELGINVNFEVYSVGERKDFLGKNILKSLNYFEKAIDIVLDFVYNNSNFEEYIFYIEETPECFALKVDLSYFNDISCLEKKLNLSCGEFYLCKDYLIYEIEFN</sequence>
<dbReference type="Gene3D" id="1.10.287.130">
    <property type="match status" value="1"/>
</dbReference>
<keyword evidence="6" id="KW-1185">Reference proteome</keyword>
<proteinExistence type="predicted"/>
<keyword evidence="2" id="KW-0808">Transferase</keyword>
<dbReference type="SUPFAM" id="SSF55890">
    <property type="entry name" value="Sporulation response regulatory protein Spo0B"/>
    <property type="match status" value="1"/>
</dbReference>
<evidence type="ECO:0000256" key="1">
    <source>
        <dbReference type="ARBA" id="ARBA00022553"/>
    </source>
</evidence>
<organism evidence="5 6">
    <name type="scientific">Tepidibacter thalassicus DSM 15285</name>
    <dbReference type="NCBI Taxonomy" id="1123350"/>
    <lineage>
        <taxon>Bacteria</taxon>
        <taxon>Bacillati</taxon>
        <taxon>Bacillota</taxon>
        <taxon>Clostridia</taxon>
        <taxon>Peptostreptococcales</taxon>
        <taxon>Peptostreptococcaceae</taxon>
        <taxon>Tepidibacter</taxon>
    </lineage>
</organism>
<evidence type="ECO:0000259" key="4">
    <source>
        <dbReference type="Pfam" id="PF14689"/>
    </source>
</evidence>
<accession>A0A1M5NG45</accession>
<dbReference type="STRING" id="1123350.SAMN02744040_00019"/>
<evidence type="ECO:0000256" key="3">
    <source>
        <dbReference type="ARBA" id="ARBA00022777"/>
    </source>
</evidence>
<dbReference type="Proteomes" id="UP000242520">
    <property type="component" value="Unassembled WGS sequence"/>
</dbReference>
<dbReference type="Pfam" id="PF14689">
    <property type="entry name" value="SPOB_a"/>
    <property type="match status" value="1"/>
</dbReference>
<name>A0A1M5NG45_9FIRM</name>
<gene>
    <name evidence="5" type="ORF">SAMN02744040_00019</name>
</gene>
<dbReference type="AlphaFoldDB" id="A0A1M5NG45"/>
<dbReference type="InterPro" id="IPR039506">
    <property type="entry name" value="SPOB_a"/>
</dbReference>
<keyword evidence="3 5" id="KW-0418">Kinase</keyword>
<dbReference type="InterPro" id="IPR016120">
    <property type="entry name" value="Sig_transdc_His_kin_SpoOB"/>
</dbReference>
<protein>
    <submittedName>
        <fullName evidence="5">Sensor_kinase_SpoOB-type, alpha-helical domain</fullName>
    </submittedName>
</protein>
<keyword evidence="1" id="KW-0597">Phosphoprotein</keyword>
<evidence type="ECO:0000313" key="5">
    <source>
        <dbReference type="EMBL" id="SHG88491.1"/>
    </source>
</evidence>
<feature type="domain" description="SpoOB alpha-helical" evidence="4">
    <location>
        <begin position="11"/>
        <end position="65"/>
    </location>
</feature>
<dbReference type="GO" id="GO:0000155">
    <property type="term" value="F:phosphorelay sensor kinase activity"/>
    <property type="evidence" value="ECO:0007669"/>
    <property type="project" value="InterPro"/>
</dbReference>
<evidence type="ECO:0000313" key="6">
    <source>
        <dbReference type="Proteomes" id="UP000242520"/>
    </source>
</evidence>
<evidence type="ECO:0000256" key="2">
    <source>
        <dbReference type="ARBA" id="ARBA00022679"/>
    </source>
</evidence>
<dbReference type="OrthoDB" id="1634477at2"/>
<dbReference type="RefSeq" id="WP_072722849.1">
    <property type="nucleotide sequence ID" value="NZ_FQXH01000005.1"/>
</dbReference>
<reference evidence="6" key="1">
    <citation type="submission" date="2016-11" db="EMBL/GenBank/DDBJ databases">
        <authorList>
            <person name="Varghese N."/>
            <person name="Submissions S."/>
        </authorList>
    </citation>
    <scope>NUCLEOTIDE SEQUENCE [LARGE SCALE GENOMIC DNA]</scope>
    <source>
        <strain evidence="6">DSM 15285</strain>
    </source>
</reference>
<dbReference type="EMBL" id="FQXH01000005">
    <property type="protein sequence ID" value="SHG88491.1"/>
    <property type="molecule type" value="Genomic_DNA"/>
</dbReference>